<dbReference type="InterPro" id="IPR010432">
    <property type="entry name" value="RDD"/>
</dbReference>
<dbReference type="PANTHER" id="PTHR36115">
    <property type="entry name" value="PROLINE-RICH ANTIGEN HOMOLOG-RELATED"/>
    <property type="match status" value="1"/>
</dbReference>
<dbReference type="Pfam" id="PF06271">
    <property type="entry name" value="RDD"/>
    <property type="match status" value="1"/>
</dbReference>
<keyword evidence="4 6" id="KW-1133">Transmembrane helix</keyword>
<dbReference type="PANTHER" id="PTHR36115:SF9">
    <property type="entry name" value="LMO1584 PROTEIN"/>
    <property type="match status" value="1"/>
</dbReference>
<comment type="subcellular location">
    <subcellularLocation>
        <location evidence="1">Cell membrane</location>
        <topology evidence="1">Multi-pass membrane protein</topology>
    </subcellularLocation>
</comment>
<reference evidence="8 9" key="1">
    <citation type="journal article" date="2020" name="G3 (Bethesda)">
        <title>Whole Genome Sequencing and Comparative Genomics of Two Nematicidal Bacillus Strains Reveals a Wide Range of Possible Virulence Factors.</title>
        <authorList>
            <person name="Susic N."/>
            <person name="Janezic S."/>
            <person name="Rupnik M."/>
            <person name="Geric Stare B."/>
        </authorList>
    </citation>
    <scope>NUCLEOTIDE SEQUENCE [LARGE SCALE GENOMIC DNA]</scope>
    <source>
        <strain evidence="8 9">I-1582</strain>
    </source>
</reference>
<dbReference type="GO" id="GO:0005886">
    <property type="term" value="C:plasma membrane"/>
    <property type="evidence" value="ECO:0007669"/>
    <property type="project" value="UniProtKB-SubCell"/>
</dbReference>
<dbReference type="AlphaFoldDB" id="A0A800NAS7"/>
<evidence type="ECO:0000256" key="1">
    <source>
        <dbReference type="ARBA" id="ARBA00004651"/>
    </source>
</evidence>
<feature type="transmembrane region" description="Helical" evidence="6">
    <location>
        <begin position="138"/>
        <end position="157"/>
    </location>
</feature>
<dbReference type="EMBL" id="VDEM01000016">
    <property type="protein sequence ID" value="KAF0824360.1"/>
    <property type="molecule type" value="Genomic_DNA"/>
</dbReference>
<organism evidence="8 9">
    <name type="scientific">Cytobacillus firmus</name>
    <name type="common">Bacillus firmus</name>
    <dbReference type="NCBI Taxonomy" id="1399"/>
    <lineage>
        <taxon>Bacteria</taxon>
        <taxon>Bacillati</taxon>
        <taxon>Bacillota</taxon>
        <taxon>Bacilli</taxon>
        <taxon>Bacillales</taxon>
        <taxon>Bacillaceae</taxon>
        <taxon>Cytobacillus</taxon>
    </lineage>
</organism>
<evidence type="ECO:0000256" key="2">
    <source>
        <dbReference type="ARBA" id="ARBA00022475"/>
    </source>
</evidence>
<keyword evidence="2" id="KW-1003">Cell membrane</keyword>
<evidence type="ECO:0000256" key="4">
    <source>
        <dbReference type="ARBA" id="ARBA00022989"/>
    </source>
</evidence>
<evidence type="ECO:0000256" key="6">
    <source>
        <dbReference type="SAM" id="Phobius"/>
    </source>
</evidence>
<dbReference type="InterPro" id="IPR051791">
    <property type="entry name" value="Pra-immunoreactive"/>
</dbReference>
<sequence>METSLEKQPYESTKEYGGFWLRFAAYLIDSIIVGIPLTILSIVIFMIFFGTSDAFNMMISDPSYMEAEMTDAETLAFMGSYFGALGVTFLVNLVAAVAYFAGLHASPWQGTVGKKLLGLKVTDLNGDRISFWRALGRYFAMAILSGIFLIGFIIAAFTEKKQALHDLIAGTVVFKK</sequence>
<gene>
    <name evidence="8" type="ORF">KIS1582_1876</name>
</gene>
<keyword evidence="3 6" id="KW-0812">Transmembrane</keyword>
<feature type="transmembrane region" description="Helical" evidence="6">
    <location>
        <begin position="20"/>
        <end position="49"/>
    </location>
</feature>
<dbReference type="OrthoDB" id="9793824at2"/>
<evidence type="ECO:0000313" key="8">
    <source>
        <dbReference type="EMBL" id="KAF0824360.1"/>
    </source>
</evidence>
<evidence type="ECO:0000259" key="7">
    <source>
        <dbReference type="Pfam" id="PF06271"/>
    </source>
</evidence>
<keyword evidence="5 6" id="KW-0472">Membrane</keyword>
<protein>
    <recommendedName>
        <fullName evidence="7">RDD domain-containing protein</fullName>
    </recommendedName>
</protein>
<evidence type="ECO:0000313" key="9">
    <source>
        <dbReference type="Proteomes" id="UP000465778"/>
    </source>
</evidence>
<proteinExistence type="predicted"/>
<accession>A0A800NAS7</accession>
<feature type="domain" description="RDD" evidence="7">
    <location>
        <begin position="16"/>
        <end position="170"/>
    </location>
</feature>
<evidence type="ECO:0000256" key="3">
    <source>
        <dbReference type="ARBA" id="ARBA00022692"/>
    </source>
</evidence>
<name>A0A800NAS7_CYTFI</name>
<feature type="transmembrane region" description="Helical" evidence="6">
    <location>
        <begin position="75"/>
        <end position="101"/>
    </location>
</feature>
<dbReference type="RefSeq" id="WP_159344901.1">
    <property type="nucleotide sequence ID" value="NZ_JBALOT010000043.1"/>
</dbReference>
<evidence type="ECO:0000256" key="5">
    <source>
        <dbReference type="ARBA" id="ARBA00023136"/>
    </source>
</evidence>
<dbReference type="Proteomes" id="UP000465778">
    <property type="component" value="Unassembled WGS sequence"/>
</dbReference>
<comment type="caution">
    <text evidence="8">The sequence shown here is derived from an EMBL/GenBank/DDBJ whole genome shotgun (WGS) entry which is preliminary data.</text>
</comment>